<dbReference type="EMBL" id="BJXB01000008">
    <property type="protein sequence ID" value="GEM46437.1"/>
    <property type="molecule type" value="Genomic_DNA"/>
</dbReference>
<dbReference type="RefSeq" id="WP_146884259.1">
    <property type="nucleotide sequence ID" value="NZ_BJXB01000008.1"/>
</dbReference>
<accession>A0A511N1Q1</accession>
<dbReference type="PANTHER" id="PTHR43252:SF6">
    <property type="entry name" value="NEGATIVE TRANSCRIPTION REGULATOR PADR"/>
    <property type="match status" value="1"/>
</dbReference>
<protein>
    <submittedName>
        <fullName evidence="3">PadR family transcriptional regulator</fullName>
    </submittedName>
</protein>
<reference evidence="3 4" key="1">
    <citation type="submission" date="2019-07" db="EMBL/GenBank/DDBJ databases">
        <title>Whole genome shotgun sequence of Deinococcus cellulosilyticus NBRC 106333.</title>
        <authorList>
            <person name="Hosoyama A."/>
            <person name="Uohara A."/>
            <person name="Ohji S."/>
            <person name="Ichikawa N."/>
        </authorList>
    </citation>
    <scope>NUCLEOTIDE SEQUENCE [LARGE SCALE GENOMIC DNA]</scope>
    <source>
        <strain evidence="3 4">NBRC 106333</strain>
    </source>
</reference>
<keyword evidence="4" id="KW-1185">Reference proteome</keyword>
<dbReference type="AlphaFoldDB" id="A0A511N1Q1"/>
<dbReference type="Pfam" id="PF03551">
    <property type="entry name" value="PadR"/>
    <property type="match status" value="1"/>
</dbReference>
<evidence type="ECO:0000259" key="2">
    <source>
        <dbReference type="Pfam" id="PF10400"/>
    </source>
</evidence>
<dbReference type="InterPro" id="IPR018309">
    <property type="entry name" value="Tscrpt_reg_PadR_C"/>
</dbReference>
<dbReference type="InterPro" id="IPR036390">
    <property type="entry name" value="WH_DNA-bd_sf"/>
</dbReference>
<dbReference type="PANTHER" id="PTHR43252">
    <property type="entry name" value="TRANSCRIPTIONAL REGULATOR YQJI"/>
    <property type="match status" value="1"/>
</dbReference>
<evidence type="ECO:0000313" key="3">
    <source>
        <dbReference type="EMBL" id="GEM46437.1"/>
    </source>
</evidence>
<evidence type="ECO:0000313" key="4">
    <source>
        <dbReference type="Proteomes" id="UP000321306"/>
    </source>
</evidence>
<feature type="domain" description="Transcription regulator PadR C-terminal" evidence="2">
    <location>
        <begin position="90"/>
        <end position="169"/>
    </location>
</feature>
<feature type="domain" description="Transcription regulator PadR N-terminal" evidence="1">
    <location>
        <begin position="6"/>
        <end position="77"/>
    </location>
</feature>
<dbReference type="SUPFAM" id="SSF46785">
    <property type="entry name" value="Winged helix' DNA-binding domain"/>
    <property type="match status" value="1"/>
</dbReference>
<dbReference type="Pfam" id="PF10400">
    <property type="entry name" value="Vir_act_alpha_C"/>
    <property type="match status" value="1"/>
</dbReference>
<dbReference type="Gene3D" id="1.10.10.10">
    <property type="entry name" value="Winged helix-like DNA-binding domain superfamily/Winged helix DNA-binding domain"/>
    <property type="match status" value="1"/>
</dbReference>
<dbReference type="InterPro" id="IPR005149">
    <property type="entry name" value="Tscrpt_reg_PadR_N"/>
</dbReference>
<organism evidence="3 4">
    <name type="scientific">Deinococcus cellulosilyticus (strain DSM 18568 / NBRC 106333 / KACC 11606 / 5516J-15)</name>
    <dbReference type="NCBI Taxonomy" id="1223518"/>
    <lineage>
        <taxon>Bacteria</taxon>
        <taxon>Thermotogati</taxon>
        <taxon>Deinococcota</taxon>
        <taxon>Deinococci</taxon>
        <taxon>Deinococcales</taxon>
        <taxon>Deinococcaceae</taxon>
        <taxon>Deinococcus</taxon>
    </lineage>
</organism>
<dbReference type="OrthoDB" id="9808017at2"/>
<sequence length="184" mass="21537">MIEHIVLGFLMHRSMTLYDIKKGMEKSTEHFSSASFGSLHPTVQRLEKQGLIEGQEETVGGRNRKLYTLTEAGRQQFLNWLEQDIELEKVKDNSLLKLFFLGHLPRDQVKHLIERYCEHLEKQVQLLGELHAQAQQIQVPEDLERIKEHQVATLEFGMAYYQFARNWYAEKFLKSPSVQPSEIP</sequence>
<gene>
    <name evidence="3" type="ORF">DC3_20720</name>
</gene>
<comment type="caution">
    <text evidence="3">The sequence shown here is derived from an EMBL/GenBank/DDBJ whole genome shotgun (WGS) entry which is preliminary data.</text>
</comment>
<name>A0A511N1Q1_DEIC1</name>
<dbReference type="Proteomes" id="UP000321306">
    <property type="component" value="Unassembled WGS sequence"/>
</dbReference>
<proteinExistence type="predicted"/>
<dbReference type="Gene3D" id="6.10.140.190">
    <property type="match status" value="1"/>
</dbReference>
<evidence type="ECO:0000259" key="1">
    <source>
        <dbReference type="Pfam" id="PF03551"/>
    </source>
</evidence>
<dbReference type="InterPro" id="IPR036388">
    <property type="entry name" value="WH-like_DNA-bd_sf"/>
</dbReference>